<comment type="caution">
    <text evidence="5">The sequence shown here is derived from an EMBL/GenBank/DDBJ whole genome shotgun (WGS) entry which is preliminary data.</text>
</comment>
<dbReference type="InterPro" id="IPR008201">
    <property type="entry name" value="HepT-like"/>
</dbReference>
<gene>
    <name evidence="5" type="ORF">ENF32_00035</name>
</gene>
<dbReference type="PANTHER" id="PTHR33397:SF3">
    <property type="entry name" value="MRNA NUCLEASE HEPT"/>
    <property type="match status" value="1"/>
</dbReference>
<dbReference type="Pfam" id="PF01934">
    <property type="entry name" value="HepT-like"/>
    <property type="match status" value="1"/>
</dbReference>
<proteinExistence type="inferred from homology"/>
<keyword evidence="3" id="KW-0378">Hydrolase</keyword>
<dbReference type="EMBL" id="DQWS01000002">
    <property type="protein sequence ID" value="HDD52446.1"/>
    <property type="molecule type" value="Genomic_DNA"/>
</dbReference>
<dbReference type="GO" id="GO:0004540">
    <property type="term" value="F:RNA nuclease activity"/>
    <property type="evidence" value="ECO:0007669"/>
    <property type="project" value="InterPro"/>
</dbReference>
<organism evidence="5">
    <name type="scientific">Thermosulfidibacter takaii</name>
    <dbReference type="NCBI Taxonomy" id="412593"/>
    <lineage>
        <taxon>Bacteria</taxon>
        <taxon>Pseudomonadati</taxon>
        <taxon>Thermosulfidibacterota</taxon>
        <taxon>Thermosulfidibacteria</taxon>
        <taxon>Thermosulfidibacterales</taxon>
        <taxon>Thermosulfidibacteraceae</taxon>
    </lineage>
</organism>
<dbReference type="NCBIfam" id="NF047751">
    <property type="entry name" value="HepT_toxin"/>
    <property type="match status" value="1"/>
</dbReference>
<evidence type="ECO:0000256" key="4">
    <source>
        <dbReference type="ARBA" id="ARBA00024207"/>
    </source>
</evidence>
<name>A0A7C0Y7I9_9BACT</name>
<keyword evidence="1" id="KW-1277">Toxin-antitoxin system</keyword>
<accession>A0A7C0Y7I9</accession>
<dbReference type="Gene3D" id="1.20.120.580">
    <property type="entry name" value="bsu32300-like"/>
    <property type="match status" value="1"/>
</dbReference>
<dbReference type="InterPro" id="IPR037038">
    <property type="entry name" value="HepT-like_sf"/>
</dbReference>
<evidence type="ECO:0000256" key="3">
    <source>
        <dbReference type="ARBA" id="ARBA00022801"/>
    </source>
</evidence>
<sequence>MLEGLRQLPLEDEKLFFSDPRNPAAAESYLRRALEALMDLGRHILAEGFGQPVTSYKEIAQGLEEKGMLSKELGAVMRKMAGYRTRMVHFYHEIGSKELYSICKDHLEEIEEVLDEMIKWTKGP</sequence>
<evidence type="ECO:0000256" key="1">
    <source>
        <dbReference type="ARBA" id="ARBA00022649"/>
    </source>
</evidence>
<protein>
    <submittedName>
        <fullName evidence="5">DUF86 domain-containing protein</fullName>
    </submittedName>
</protein>
<dbReference type="InterPro" id="IPR052379">
    <property type="entry name" value="Type_VII_TA_RNase"/>
</dbReference>
<dbReference type="AlphaFoldDB" id="A0A7C0Y7I9"/>
<dbReference type="GO" id="GO:0110001">
    <property type="term" value="C:toxin-antitoxin complex"/>
    <property type="evidence" value="ECO:0007669"/>
    <property type="project" value="InterPro"/>
</dbReference>
<keyword evidence="2" id="KW-0540">Nuclease</keyword>
<dbReference type="GO" id="GO:0016787">
    <property type="term" value="F:hydrolase activity"/>
    <property type="evidence" value="ECO:0007669"/>
    <property type="project" value="UniProtKB-KW"/>
</dbReference>
<dbReference type="PANTHER" id="PTHR33397">
    <property type="entry name" value="UPF0331 PROTEIN YUTE"/>
    <property type="match status" value="1"/>
</dbReference>
<evidence type="ECO:0000313" key="5">
    <source>
        <dbReference type="EMBL" id="HDD52446.1"/>
    </source>
</evidence>
<evidence type="ECO:0000256" key="2">
    <source>
        <dbReference type="ARBA" id="ARBA00022722"/>
    </source>
</evidence>
<dbReference type="Proteomes" id="UP000885690">
    <property type="component" value="Unassembled WGS sequence"/>
</dbReference>
<comment type="similarity">
    <text evidence="4">Belongs to the HepT RNase toxin family.</text>
</comment>
<reference evidence="5" key="1">
    <citation type="journal article" date="2020" name="mSystems">
        <title>Genome- and Community-Level Interaction Insights into Carbon Utilization and Element Cycling Functions of Hydrothermarchaeota in Hydrothermal Sediment.</title>
        <authorList>
            <person name="Zhou Z."/>
            <person name="Liu Y."/>
            <person name="Xu W."/>
            <person name="Pan J."/>
            <person name="Luo Z.H."/>
            <person name="Li M."/>
        </authorList>
    </citation>
    <scope>NUCLEOTIDE SEQUENCE [LARGE SCALE GENOMIC DNA]</scope>
    <source>
        <strain evidence="5">HyVt-115</strain>
    </source>
</reference>